<dbReference type="InterPro" id="IPR005467">
    <property type="entry name" value="His_kinase_dom"/>
</dbReference>
<dbReference type="EC" id="2.7.13.3" evidence="2"/>
<keyword evidence="4" id="KW-0808">Transferase</keyword>
<evidence type="ECO:0000256" key="7">
    <source>
        <dbReference type="PROSITE-ProRule" id="PRU00169"/>
    </source>
</evidence>
<keyword evidence="5 13" id="KW-0418">Kinase</keyword>
<dbReference type="SUPFAM" id="SSF55874">
    <property type="entry name" value="ATPase domain of HSP90 chaperone/DNA topoisomerase II/histidine kinase"/>
    <property type="match status" value="1"/>
</dbReference>
<dbReference type="PANTHER" id="PTHR43304">
    <property type="entry name" value="PHYTOCHROME-LIKE PROTEIN CPH1"/>
    <property type="match status" value="1"/>
</dbReference>
<feature type="domain" description="PAS" evidence="11">
    <location>
        <begin position="275"/>
        <end position="328"/>
    </location>
</feature>
<evidence type="ECO:0000256" key="2">
    <source>
        <dbReference type="ARBA" id="ARBA00012438"/>
    </source>
</evidence>
<dbReference type="AlphaFoldDB" id="A0A6J4MRS1"/>
<dbReference type="InterPro" id="IPR052162">
    <property type="entry name" value="Sensor_kinase/Photoreceptor"/>
</dbReference>
<evidence type="ECO:0000313" key="13">
    <source>
        <dbReference type="EMBL" id="CAA9366953.1"/>
    </source>
</evidence>
<dbReference type="InterPro" id="IPR036097">
    <property type="entry name" value="HisK_dim/P_sf"/>
</dbReference>
<keyword evidence="6" id="KW-0902">Two-component regulatory system</keyword>
<feature type="domain" description="Histidine kinase" evidence="9">
    <location>
        <begin position="545"/>
        <end position="757"/>
    </location>
</feature>
<dbReference type="InterPro" id="IPR013656">
    <property type="entry name" value="PAS_4"/>
</dbReference>
<dbReference type="CDD" id="cd00082">
    <property type="entry name" value="HisKA"/>
    <property type="match status" value="1"/>
</dbReference>
<dbReference type="Gene3D" id="1.10.287.130">
    <property type="match status" value="1"/>
</dbReference>
<dbReference type="InterPro" id="IPR001610">
    <property type="entry name" value="PAC"/>
</dbReference>
<dbReference type="InterPro" id="IPR000014">
    <property type="entry name" value="PAS"/>
</dbReference>
<dbReference type="EMBL" id="CADCTY010001317">
    <property type="protein sequence ID" value="CAA9366953.1"/>
    <property type="molecule type" value="Genomic_DNA"/>
</dbReference>
<dbReference type="Gene3D" id="3.30.565.10">
    <property type="entry name" value="Histidine kinase-like ATPase, C-terminal domain"/>
    <property type="match status" value="1"/>
</dbReference>
<dbReference type="InterPro" id="IPR000700">
    <property type="entry name" value="PAS-assoc_C"/>
</dbReference>
<dbReference type="Pfam" id="PF08448">
    <property type="entry name" value="PAS_4"/>
    <property type="match status" value="1"/>
</dbReference>
<sequence length="760" mass="85649">MQLEEKVNILLVDDRPENLLALEGILDSLGENLVKAHSGEEALKCLLAQEFAVILLDVQMPGLDGFETATLIRERPRSSYTPIIFLTAFSKSDAFVFKGYSLGAVDYLLKPVEPEILLSKVVVFVNLCKKTQQVKQQALQLAAVNVQLEESKARFQAFMNNTPTIAFMKTAEDGRYVYVNRTYEQTFNKQLVEVQGKTDFELWPQEYAQQLRDSDQVLLKDGNTSEVVERIPTPDGHPHYWLVFKFTINNGQQYIGGVAADITARLQAEEELRKREEQYRLVVEGAKDYAIFMLDPSGYIISWNAGAERMKGYTAEEIIGQHFSCLHPAEAVEQGLPEQALQAAVTEGRYETEGWRIRKDGSRFWAEVTISPLQDEAGRLGWFVIVTRDITERKRAEEALLLQERAMAAASDTIVIAGPPEDDNPIIYANRAFYELTGYTPEETLGRNYRYLQGPDTDPDVIAQIRTSLKAKQGCQVTLLSYRKDGTSFWNELSLTPTRDSQGRVINFIGVSRDVTQRKANEEAMQALRNKLEQSNQELLDFARVASHDLQEPLRKIQVFGERLDAKGLVQPEGKPYLERMQNAANRMSILIQDLLALSRVTIKVQPFVPLDLTKLAREVISDLEIRIEEVGGMVELGVLPDIKADPLQMRQLFQNLIGNALKFQRPGIPPIVKVWGLCTSQECQFMIADNGIGFDEKYKERIFNVFERLQGRSEYQGTGVGLAICRKIVERHGGTIIAESTPGQGATFTITLPNSQNNP</sequence>
<keyword evidence="3 7" id="KW-0597">Phosphoprotein</keyword>
<dbReference type="InterPro" id="IPR001789">
    <property type="entry name" value="Sig_transdc_resp-reg_receiver"/>
</dbReference>
<accession>A0A6J4MRS1</accession>
<feature type="coiled-coil region" evidence="8">
    <location>
        <begin position="518"/>
        <end position="545"/>
    </location>
</feature>
<evidence type="ECO:0000259" key="12">
    <source>
        <dbReference type="PROSITE" id="PS50113"/>
    </source>
</evidence>
<gene>
    <name evidence="13" type="ORF">AVDCRST_MAG94-3808</name>
</gene>
<dbReference type="InterPro" id="IPR035965">
    <property type="entry name" value="PAS-like_dom_sf"/>
</dbReference>
<feature type="modified residue" description="4-aspartylphosphate" evidence="7">
    <location>
        <position position="57"/>
    </location>
</feature>
<dbReference type="InterPro" id="IPR003661">
    <property type="entry name" value="HisK_dim/P_dom"/>
</dbReference>
<dbReference type="SUPFAM" id="SSF47384">
    <property type="entry name" value="Homodimeric domain of signal transducing histidine kinase"/>
    <property type="match status" value="1"/>
</dbReference>
<evidence type="ECO:0000259" key="11">
    <source>
        <dbReference type="PROSITE" id="PS50112"/>
    </source>
</evidence>
<evidence type="ECO:0000256" key="6">
    <source>
        <dbReference type="ARBA" id="ARBA00023012"/>
    </source>
</evidence>
<dbReference type="PROSITE" id="PS50113">
    <property type="entry name" value="PAC"/>
    <property type="match status" value="2"/>
</dbReference>
<dbReference type="Pfam" id="PF00072">
    <property type="entry name" value="Response_reg"/>
    <property type="match status" value="1"/>
</dbReference>
<comment type="catalytic activity">
    <reaction evidence="1">
        <text>ATP + protein L-histidine = ADP + protein N-phospho-L-histidine.</text>
        <dbReference type="EC" id="2.7.13.3"/>
    </reaction>
</comment>
<feature type="domain" description="PAS" evidence="11">
    <location>
        <begin position="421"/>
        <end position="472"/>
    </location>
</feature>
<dbReference type="SMART" id="SM00387">
    <property type="entry name" value="HATPase_c"/>
    <property type="match status" value="1"/>
</dbReference>
<evidence type="ECO:0000256" key="5">
    <source>
        <dbReference type="ARBA" id="ARBA00022777"/>
    </source>
</evidence>
<dbReference type="NCBIfam" id="TIGR00229">
    <property type="entry name" value="sensory_box"/>
    <property type="match status" value="3"/>
</dbReference>
<dbReference type="Pfam" id="PF02518">
    <property type="entry name" value="HATPase_c"/>
    <property type="match status" value="1"/>
</dbReference>
<dbReference type="SMART" id="SM00086">
    <property type="entry name" value="PAC"/>
    <property type="match status" value="2"/>
</dbReference>
<dbReference type="PRINTS" id="PR00344">
    <property type="entry name" value="BCTRLSENSOR"/>
</dbReference>
<dbReference type="Gene3D" id="3.40.50.2300">
    <property type="match status" value="1"/>
</dbReference>
<evidence type="ECO:0000256" key="8">
    <source>
        <dbReference type="SAM" id="Coils"/>
    </source>
</evidence>
<dbReference type="SUPFAM" id="SSF55785">
    <property type="entry name" value="PYP-like sensor domain (PAS domain)"/>
    <property type="match status" value="3"/>
</dbReference>
<evidence type="ECO:0000259" key="10">
    <source>
        <dbReference type="PROSITE" id="PS50110"/>
    </source>
</evidence>
<dbReference type="CDD" id="cd00130">
    <property type="entry name" value="PAS"/>
    <property type="match status" value="3"/>
</dbReference>
<dbReference type="SMART" id="SM00448">
    <property type="entry name" value="REC"/>
    <property type="match status" value="1"/>
</dbReference>
<protein>
    <recommendedName>
        <fullName evidence="2">histidine kinase</fullName>
        <ecNumber evidence="2">2.7.13.3</ecNumber>
    </recommendedName>
</protein>
<proteinExistence type="predicted"/>
<keyword evidence="8" id="KW-0175">Coiled coil</keyword>
<dbReference type="InterPro" id="IPR004358">
    <property type="entry name" value="Sig_transdc_His_kin-like_C"/>
</dbReference>
<organism evidence="13">
    <name type="scientific">uncultured Leptolyngbya sp</name>
    <dbReference type="NCBI Taxonomy" id="332963"/>
    <lineage>
        <taxon>Bacteria</taxon>
        <taxon>Bacillati</taxon>
        <taxon>Cyanobacteriota</taxon>
        <taxon>Cyanophyceae</taxon>
        <taxon>Leptolyngbyales</taxon>
        <taxon>Leptolyngbyaceae</taxon>
        <taxon>Leptolyngbya group</taxon>
        <taxon>Leptolyngbya</taxon>
        <taxon>environmental samples</taxon>
    </lineage>
</organism>
<dbReference type="PANTHER" id="PTHR43304:SF1">
    <property type="entry name" value="PAC DOMAIN-CONTAINING PROTEIN"/>
    <property type="match status" value="1"/>
</dbReference>
<evidence type="ECO:0000256" key="3">
    <source>
        <dbReference type="ARBA" id="ARBA00022553"/>
    </source>
</evidence>
<feature type="domain" description="Response regulatory" evidence="10">
    <location>
        <begin position="8"/>
        <end position="125"/>
    </location>
</feature>
<evidence type="ECO:0000256" key="4">
    <source>
        <dbReference type="ARBA" id="ARBA00022679"/>
    </source>
</evidence>
<dbReference type="Pfam" id="PF00512">
    <property type="entry name" value="HisKA"/>
    <property type="match status" value="1"/>
</dbReference>
<dbReference type="InterPro" id="IPR011006">
    <property type="entry name" value="CheY-like_superfamily"/>
</dbReference>
<dbReference type="SMART" id="SM00388">
    <property type="entry name" value="HisKA"/>
    <property type="match status" value="1"/>
</dbReference>
<dbReference type="SMART" id="SM00091">
    <property type="entry name" value="PAS"/>
    <property type="match status" value="3"/>
</dbReference>
<name>A0A6J4MRS1_9CYAN</name>
<dbReference type="PROSITE" id="PS50110">
    <property type="entry name" value="RESPONSE_REGULATORY"/>
    <property type="match status" value="1"/>
</dbReference>
<dbReference type="Gene3D" id="3.30.450.20">
    <property type="entry name" value="PAS domain"/>
    <property type="match status" value="3"/>
</dbReference>
<dbReference type="SUPFAM" id="SSF52172">
    <property type="entry name" value="CheY-like"/>
    <property type="match status" value="1"/>
</dbReference>
<evidence type="ECO:0000259" key="9">
    <source>
        <dbReference type="PROSITE" id="PS50109"/>
    </source>
</evidence>
<evidence type="ECO:0000256" key="1">
    <source>
        <dbReference type="ARBA" id="ARBA00000085"/>
    </source>
</evidence>
<dbReference type="InterPro" id="IPR003594">
    <property type="entry name" value="HATPase_dom"/>
</dbReference>
<dbReference type="PROSITE" id="PS50112">
    <property type="entry name" value="PAS"/>
    <property type="match status" value="2"/>
</dbReference>
<dbReference type="InterPro" id="IPR036890">
    <property type="entry name" value="HATPase_C_sf"/>
</dbReference>
<feature type="domain" description="PAC" evidence="12">
    <location>
        <begin position="473"/>
        <end position="527"/>
    </location>
</feature>
<dbReference type="FunFam" id="3.30.565.10:FF:000006">
    <property type="entry name" value="Sensor histidine kinase WalK"/>
    <property type="match status" value="1"/>
</dbReference>
<dbReference type="GO" id="GO:0000155">
    <property type="term" value="F:phosphorelay sensor kinase activity"/>
    <property type="evidence" value="ECO:0007669"/>
    <property type="project" value="InterPro"/>
</dbReference>
<dbReference type="Pfam" id="PF13426">
    <property type="entry name" value="PAS_9"/>
    <property type="match status" value="2"/>
</dbReference>
<feature type="domain" description="PAC" evidence="12">
    <location>
        <begin position="350"/>
        <end position="402"/>
    </location>
</feature>
<dbReference type="PROSITE" id="PS50109">
    <property type="entry name" value="HIS_KIN"/>
    <property type="match status" value="1"/>
</dbReference>
<reference evidence="13" key="1">
    <citation type="submission" date="2020-02" db="EMBL/GenBank/DDBJ databases">
        <authorList>
            <person name="Meier V. D."/>
        </authorList>
    </citation>
    <scope>NUCLEOTIDE SEQUENCE</scope>
    <source>
        <strain evidence="13">AVDCRST_MAG94</strain>
    </source>
</reference>